<name>A0A9P4P807_9PLEO</name>
<organism evidence="7 8">
    <name type="scientific">Karstenula rhodostoma CBS 690.94</name>
    <dbReference type="NCBI Taxonomy" id="1392251"/>
    <lineage>
        <taxon>Eukaryota</taxon>
        <taxon>Fungi</taxon>
        <taxon>Dikarya</taxon>
        <taxon>Ascomycota</taxon>
        <taxon>Pezizomycotina</taxon>
        <taxon>Dothideomycetes</taxon>
        <taxon>Pleosporomycetidae</taxon>
        <taxon>Pleosporales</taxon>
        <taxon>Massarineae</taxon>
        <taxon>Didymosphaeriaceae</taxon>
        <taxon>Karstenula</taxon>
    </lineage>
</organism>
<dbReference type="Proteomes" id="UP000799764">
    <property type="component" value="Unassembled WGS sequence"/>
</dbReference>
<dbReference type="InterPro" id="IPR029000">
    <property type="entry name" value="Cyclophilin-like_dom_sf"/>
</dbReference>
<protein>
    <recommendedName>
        <fullName evidence="4">Peptidyl-prolyl cis-trans isomerase</fullName>
        <shortName evidence="4">PPIase</shortName>
        <ecNumber evidence="4">5.2.1.8</ecNumber>
    </recommendedName>
</protein>
<evidence type="ECO:0000256" key="2">
    <source>
        <dbReference type="ARBA" id="ARBA00023110"/>
    </source>
</evidence>
<feature type="compositionally biased region" description="Polar residues" evidence="5">
    <location>
        <begin position="34"/>
        <end position="50"/>
    </location>
</feature>
<evidence type="ECO:0000256" key="4">
    <source>
        <dbReference type="RuleBase" id="RU363019"/>
    </source>
</evidence>
<evidence type="ECO:0000256" key="5">
    <source>
        <dbReference type="SAM" id="MobiDB-lite"/>
    </source>
</evidence>
<proteinExistence type="inferred from homology"/>
<dbReference type="SUPFAM" id="SSF50891">
    <property type="entry name" value="Cyclophilin-like"/>
    <property type="match status" value="1"/>
</dbReference>
<accession>A0A9P4P807</accession>
<dbReference type="GO" id="GO:0016018">
    <property type="term" value="F:cyclosporin A binding"/>
    <property type="evidence" value="ECO:0007669"/>
    <property type="project" value="TreeGrafter"/>
</dbReference>
<comment type="similarity">
    <text evidence="4">Belongs to the cyclophilin-type PPIase family.</text>
</comment>
<dbReference type="InterPro" id="IPR002130">
    <property type="entry name" value="Cyclophilin-type_PPIase_dom"/>
</dbReference>
<keyword evidence="8" id="KW-1185">Reference proteome</keyword>
<dbReference type="PRINTS" id="PR00153">
    <property type="entry name" value="CSAPPISMRASE"/>
</dbReference>
<keyword evidence="2 4" id="KW-0697">Rotamase</keyword>
<evidence type="ECO:0000256" key="1">
    <source>
        <dbReference type="ARBA" id="ARBA00000971"/>
    </source>
</evidence>
<dbReference type="PANTHER" id="PTHR11071:SF561">
    <property type="entry name" value="PEPTIDYL-PROLYL CIS-TRANS ISOMERASE D-RELATED"/>
    <property type="match status" value="1"/>
</dbReference>
<evidence type="ECO:0000259" key="6">
    <source>
        <dbReference type="PROSITE" id="PS50072"/>
    </source>
</evidence>
<evidence type="ECO:0000313" key="8">
    <source>
        <dbReference type="Proteomes" id="UP000799764"/>
    </source>
</evidence>
<dbReference type="Gene3D" id="2.40.100.10">
    <property type="entry name" value="Cyclophilin-like"/>
    <property type="match status" value="1"/>
</dbReference>
<dbReference type="EMBL" id="MU001512">
    <property type="protein sequence ID" value="KAF2438393.1"/>
    <property type="molecule type" value="Genomic_DNA"/>
</dbReference>
<feature type="domain" description="PPIase cyclophilin-type" evidence="6">
    <location>
        <begin position="67"/>
        <end position="225"/>
    </location>
</feature>
<dbReference type="PROSITE" id="PS50072">
    <property type="entry name" value="CSA_PPIASE_2"/>
    <property type="match status" value="1"/>
</dbReference>
<dbReference type="GO" id="GO:0005737">
    <property type="term" value="C:cytoplasm"/>
    <property type="evidence" value="ECO:0007669"/>
    <property type="project" value="TreeGrafter"/>
</dbReference>
<comment type="caution">
    <text evidence="7">The sequence shown here is derived from an EMBL/GenBank/DDBJ whole genome shotgun (WGS) entry which is preliminary data.</text>
</comment>
<keyword evidence="3 4" id="KW-0413">Isomerase</keyword>
<dbReference type="GO" id="GO:0003755">
    <property type="term" value="F:peptidyl-prolyl cis-trans isomerase activity"/>
    <property type="evidence" value="ECO:0007669"/>
    <property type="project" value="UniProtKB-UniRule"/>
</dbReference>
<sequence length="232" mass="24629">MGCFSSKEKGDETEMTRPAQTEGGSVPPSIPHPGTSTGDDVSPGHQTPKQTGGPEKQPTNPENPIVFFDITIGGRSAGRIQMELYMDVVPATAENFRRFCTGEADGGYKGSIFHRVIPSFMIQGGDFINGDGTGSTSIFGSESFDDENFNLKHTRPGLLSMANSGPNTNGCQFFVLTDTTPHLDGKHVVFGDVIGGMNVVREIENTQTGAGDRPVQDVVISNCGQLSGQKAT</sequence>
<comment type="function">
    <text evidence="4">PPIases accelerate the folding of proteins. It catalyzes the cis-trans isomerization of proline imidic peptide bonds in oligopeptides.</text>
</comment>
<feature type="compositionally biased region" description="Basic and acidic residues" evidence="5">
    <location>
        <begin position="1"/>
        <end position="15"/>
    </location>
</feature>
<reference evidence="7" key="1">
    <citation type="journal article" date="2020" name="Stud. Mycol.">
        <title>101 Dothideomycetes genomes: a test case for predicting lifestyles and emergence of pathogens.</title>
        <authorList>
            <person name="Haridas S."/>
            <person name="Albert R."/>
            <person name="Binder M."/>
            <person name="Bloem J."/>
            <person name="Labutti K."/>
            <person name="Salamov A."/>
            <person name="Andreopoulos B."/>
            <person name="Baker S."/>
            <person name="Barry K."/>
            <person name="Bills G."/>
            <person name="Bluhm B."/>
            <person name="Cannon C."/>
            <person name="Castanera R."/>
            <person name="Culley D."/>
            <person name="Daum C."/>
            <person name="Ezra D."/>
            <person name="Gonzalez J."/>
            <person name="Henrissat B."/>
            <person name="Kuo A."/>
            <person name="Liang C."/>
            <person name="Lipzen A."/>
            <person name="Lutzoni F."/>
            <person name="Magnuson J."/>
            <person name="Mondo S."/>
            <person name="Nolan M."/>
            <person name="Ohm R."/>
            <person name="Pangilinan J."/>
            <person name="Park H.-J."/>
            <person name="Ramirez L."/>
            <person name="Alfaro M."/>
            <person name="Sun H."/>
            <person name="Tritt A."/>
            <person name="Yoshinaga Y."/>
            <person name="Zwiers L.-H."/>
            <person name="Turgeon B."/>
            <person name="Goodwin S."/>
            <person name="Spatafora J."/>
            <person name="Crous P."/>
            <person name="Grigoriev I."/>
        </authorList>
    </citation>
    <scope>NUCLEOTIDE SEQUENCE</scope>
    <source>
        <strain evidence="7">CBS 690.94</strain>
    </source>
</reference>
<comment type="catalytic activity">
    <reaction evidence="1 4">
        <text>[protein]-peptidylproline (omega=180) = [protein]-peptidylproline (omega=0)</text>
        <dbReference type="Rhea" id="RHEA:16237"/>
        <dbReference type="Rhea" id="RHEA-COMP:10747"/>
        <dbReference type="Rhea" id="RHEA-COMP:10748"/>
        <dbReference type="ChEBI" id="CHEBI:83833"/>
        <dbReference type="ChEBI" id="CHEBI:83834"/>
        <dbReference type="EC" id="5.2.1.8"/>
    </reaction>
</comment>
<feature type="region of interest" description="Disordered" evidence="5">
    <location>
        <begin position="1"/>
        <end position="66"/>
    </location>
</feature>
<gene>
    <name evidence="7" type="ORF">P171DRAFT_398337</name>
</gene>
<dbReference type="Pfam" id="PF00160">
    <property type="entry name" value="Pro_isomerase"/>
    <property type="match status" value="1"/>
</dbReference>
<evidence type="ECO:0000313" key="7">
    <source>
        <dbReference type="EMBL" id="KAF2438393.1"/>
    </source>
</evidence>
<dbReference type="PROSITE" id="PS00170">
    <property type="entry name" value="CSA_PPIASE_1"/>
    <property type="match status" value="1"/>
</dbReference>
<dbReference type="EC" id="5.2.1.8" evidence="4"/>
<dbReference type="InterPro" id="IPR020892">
    <property type="entry name" value="Cyclophilin-type_PPIase_CS"/>
</dbReference>
<evidence type="ECO:0000256" key="3">
    <source>
        <dbReference type="ARBA" id="ARBA00023235"/>
    </source>
</evidence>
<dbReference type="OrthoDB" id="193499at2759"/>
<dbReference type="AlphaFoldDB" id="A0A9P4P807"/>
<dbReference type="PANTHER" id="PTHR11071">
    <property type="entry name" value="PEPTIDYL-PROLYL CIS-TRANS ISOMERASE"/>
    <property type="match status" value="1"/>
</dbReference>
<dbReference type="FunFam" id="2.40.100.10:FF:000001">
    <property type="entry name" value="Peptidyl-prolyl cis-trans isomerase"/>
    <property type="match status" value="1"/>
</dbReference>
<dbReference type="GO" id="GO:0006457">
    <property type="term" value="P:protein folding"/>
    <property type="evidence" value="ECO:0007669"/>
    <property type="project" value="InterPro"/>
</dbReference>